<organism evidence="1 2">
    <name type="scientific">Halobacteriovorax vibrionivorans</name>
    <dbReference type="NCBI Taxonomy" id="2152716"/>
    <lineage>
        <taxon>Bacteria</taxon>
        <taxon>Pseudomonadati</taxon>
        <taxon>Bdellovibrionota</taxon>
        <taxon>Bacteriovoracia</taxon>
        <taxon>Bacteriovoracales</taxon>
        <taxon>Halobacteriovoraceae</taxon>
        <taxon>Halobacteriovorax</taxon>
    </lineage>
</organism>
<reference evidence="2" key="1">
    <citation type="journal article" date="2019" name="Int. J. Syst. Evol. Microbiol.">
        <title>Halobacteriovorax valvorus sp. nov., a novel prokaryotic predator isolated from coastal seawater of China.</title>
        <authorList>
            <person name="Chen M.-X."/>
        </authorList>
    </citation>
    <scope>NUCLEOTIDE SEQUENCE [LARGE SCALE GENOMIC DNA]</scope>
    <source>
        <strain evidence="2">BL9</strain>
    </source>
</reference>
<keyword evidence="2" id="KW-1185">Reference proteome</keyword>
<dbReference type="EMBL" id="QDKL01000001">
    <property type="protein sequence ID" value="RZF22674.1"/>
    <property type="molecule type" value="Genomic_DNA"/>
</dbReference>
<name>A0ABY0IMD0_9BACT</name>
<proteinExistence type="predicted"/>
<accession>A0ABY0IMD0</accession>
<evidence type="ECO:0000313" key="1">
    <source>
        <dbReference type="EMBL" id="RZF22674.1"/>
    </source>
</evidence>
<gene>
    <name evidence="1" type="ORF">DAY19_02570</name>
</gene>
<dbReference type="Proteomes" id="UP000443582">
    <property type="component" value="Unassembled WGS sequence"/>
</dbReference>
<protein>
    <submittedName>
        <fullName evidence="1">Toxin</fullName>
    </submittedName>
</protein>
<evidence type="ECO:0000313" key="2">
    <source>
        <dbReference type="Proteomes" id="UP000443582"/>
    </source>
</evidence>
<sequence length="95" mass="11244">MYTDKLFNWNDTKNLKLQNERGLSFEDVLDSIENDKFYGVFSNPSGNFKNQKVLLVVINNYPCIVPFVETETEIFLKTIIPDRRFKKFIDGERDE</sequence>
<comment type="caution">
    <text evidence="1">The sequence shown here is derived from an EMBL/GenBank/DDBJ whole genome shotgun (WGS) entry which is preliminary data.</text>
</comment>
<dbReference type="RefSeq" id="WP_114705618.1">
    <property type="nucleotide sequence ID" value="NZ_QDKL01000001.1"/>
</dbReference>